<dbReference type="Pfam" id="PF01103">
    <property type="entry name" value="Omp85"/>
    <property type="match status" value="1"/>
</dbReference>
<comment type="caution">
    <text evidence="4">The sequence shown here is derived from an EMBL/GenBank/DDBJ whole genome shotgun (WGS) entry which is preliminary data.</text>
</comment>
<dbReference type="RefSeq" id="WP_311593071.1">
    <property type="nucleotide sequence ID" value="NZ_JAVRHV010000003.1"/>
</dbReference>
<evidence type="ECO:0000313" key="4">
    <source>
        <dbReference type="EMBL" id="MDT0553087.1"/>
    </source>
</evidence>
<feature type="domain" description="Bacterial surface antigen (D15)" evidence="3">
    <location>
        <begin position="172"/>
        <end position="260"/>
    </location>
</feature>
<sequence>MTLKYFKTISFLLSVLFTLSLSSQNEVEKTNDLIKKFSKKDTVKRKSKLLPLAIPITEPAVGFGIIVGVMHNITKKDSLEKPDMVAGIAGITTNGTWLVGGGYLGYWKQDNLRFTGFTGYGNIIMDYYGLGSENPIQFDQEAFFLSQELLFRLGESNFFIGGKYQLSTIYINPTFFPERSIDLDELFKTVNSGVSIVTEFDNLNHFLSPTEGYKIELSYDQNLEVLGSRRDWGTLNLNINMYWPVNEWWVPALRIESHVATGSPPFYAYPYVSLRGIPALRYQGKTSLVVETEQLINFAPRWGVVGFTGIGTAIKSVDQNDNEVVWNAGSGIRFLASRSMGVKLGVDIAKGPEEWAYYFTVGSAW</sequence>
<name>A0ABU2Y4H0_9FLAO</name>
<comment type="subcellular location">
    <subcellularLocation>
        <location evidence="1">Membrane</location>
    </subcellularLocation>
</comment>
<keyword evidence="2" id="KW-0472">Membrane</keyword>
<evidence type="ECO:0000256" key="2">
    <source>
        <dbReference type="ARBA" id="ARBA00023136"/>
    </source>
</evidence>
<dbReference type="Gene3D" id="2.40.160.50">
    <property type="entry name" value="membrane protein fhac: a member of the omp85/tpsb transporter family"/>
    <property type="match status" value="1"/>
</dbReference>
<keyword evidence="5" id="KW-1185">Reference proteome</keyword>
<evidence type="ECO:0000256" key="1">
    <source>
        <dbReference type="ARBA" id="ARBA00004370"/>
    </source>
</evidence>
<dbReference type="Proteomes" id="UP001252186">
    <property type="component" value="Unassembled WGS sequence"/>
</dbReference>
<dbReference type="InterPro" id="IPR000184">
    <property type="entry name" value="Bac_surfAg_D15"/>
</dbReference>
<accession>A0ABU2Y4H0</accession>
<proteinExistence type="predicted"/>
<gene>
    <name evidence="4" type="ORF">RM519_07510</name>
</gene>
<protein>
    <submittedName>
        <fullName evidence="4">BamA/TamA family outer membrane protein</fullName>
    </submittedName>
</protein>
<dbReference type="EMBL" id="JAVRHV010000003">
    <property type="protein sequence ID" value="MDT0553087.1"/>
    <property type="molecule type" value="Genomic_DNA"/>
</dbReference>
<organism evidence="4 5">
    <name type="scientific">Urechidicola vernalis</name>
    <dbReference type="NCBI Taxonomy" id="3075600"/>
    <lineage>
        <taxon>Bacteria</taxon>
        <taxon>Pseudomonadati</taxon>
        <taxon>Bacteroidota</taxon>
        <taxon>Flavobacteriia</taxon>
        <taxon>Flavobacteriales</taxon>
        <taxon>Flavobacteriaceae</taxon>
        <taxon>Urechidicola</taxon>
    </lineage>
</organism>
<reference evidence="4 5" key="1">
    <citation type="submission" date="2023-09" db="EMBL/GenBank/DDBJ databases">
        <authorList>
            <person name="Rey-Velasco X."/>
        </authorList>
    </citation>
    <scope>NUCLEOTIDE SEQUENCE [LARGE SCALE GENOMIC DNA]</scope>
    <source>
        <strain evidence="4 5">P050</strain>
    </source>
</reference>
<evidence type="ECO:0000313" key="5">
    <source>
        <dbReference type="Proteomes" id="UP001252186"/>
    </source>
</evidence>
<evidence type="ECO:0000259" key="3">
    <source>
        <dbReference type="Pfam" id="PF01103"/>
    </source>
</evidence>